<dbReference type="Pfam" id="PF01370">
    <property type="entry name" value="Epimerase"/>
    <property type="match status" value="1"/>
</dbReference>
<evidence type="ECO:0000259" key="1">
    <source>
        <dbReference type="Pfam" id="PF01370"/>
    </source>
</evidence>
<dbReference type="Gene3D" id="3.40.50.720">
    <property type="entry name" value="NAD(P)-binding Rossmann-like Domain"/>
    <property type="match status" value="1"/>
</dbReference>
<dbReference type="InterPro" id="IPR050177">
    <property type="entry name" value="Lipid_A_modif_metabolic_enz"/>
</dbReference>
<dbReference type="SUPFAM" id="SSF51735">
    <property type="entry name" value="NAD(P)-binding Rossmann-fold domains"/>
    <property type="match status" value="1"/>
</dbReference>
<organism evidence="2 3">
    <name type="scientific">Marinobacterium nitratireducens</name>
    <dbReference type="NCBI Taxonomy" id="518897"/>
    <lineage>
        <taxon>Bacteria</taxon>
        <taxon>Pseudomonadati</taxon>
        <taxon>Pseudomonadota</taxon>
        <taxon>Gammaproteobacteria</taxon>
        <taxon>Oceanospirillales</taxon>
        <taxon>Oceanospirillaceae</taxon>
        <taxon>Marinobacterium</taxon>
    </lineage>
</organism>
<dbReference type="CDD" id="cd05229">
    <property type="entry name" value="SDR_a3"/>
    <property type="match status" value="1"/>
</dbReference>
<reference evidence="2 3" key="1">
    <citation type="journal article" date="2014" name="Int. J. Syst. Evol. Microbiol.">
        <title>Complete genome sequence of Corynebacterium casei LMG S-19264T (=DSM 44701T), isolated from a smear-ripened cheese.</title>
        <authorList>
            <consortium name="US DOE Joint Genome Institute (JGI-PGF)"/>
            <person name="Walter F."/>
            <person name="Albersmeier A."/>
            <person name="Kalinowski J."/>
            <person name="Ruckert C."/>
        </authorList>
    </citation>
    <scope>NUCLEOTIDE SEQUENCE [LARGE SCALE GENOMIC DNA]</scope>
    <source>
        <strain evidence="2 3">CGMCC 1.7286</strain>
    </source>
</reference>
<name>A0A917ZCK0_9GAMM</name>
<keyword evidence="3" id="KW-1185">Reference proteome</keyword>
<dbReference type="InterPro" id="IPR036291">
    <property type="entry name" value="NAD(P)-bd_dom_sf"/>
</dbReference>
<dbReference type="Proteomes" id="UP000599578">
    <property type="component" value="Unassembled WGS sequence"/>
</dbReference>
<sequence length="293" mass="32777">MLVEQSKQVAVVSRSGKIAHEISGQVEFMAADASDSEKVYQICKGADVVFHCAMPPYTQWPEKFPSLTRGILEGAKRAGCKLVYADNLYGYGDTGGLPITESLPSRATARKGKVRARMAEMLLSEADLKVVIARGSDFYGPLVTNSAFGDMFFKAALSGKPANLLGNVDLPHTYTYIKDFARALVRLSDQDDAFGQVWHVANPPTVSTRQLVSLVEEQLQRPVRVRAAGKHMVSFLGLFNPMLKEMKEMMYEWDQQYIVDHSKYEDRFGNDSTPHEIAIRETLDWYRANQDTP</sequence>
<evidence type="ECO:0000313" key="3">
    <source>
        <dbReference type="Proteomes" id="UP000599578"/>
    </source>
</evidence>
<dbReference type="EMBL" id="BMLT01000004">
    <property type="protein sequence ID" value="GGO80885.1"/>
    <property type="molecule type" value="Genomic_DNA"/>
</dbReference>
<evidence type="ECO:0000313" key="2">
    <source>
        <dbReference type="EMBL" id="GGO80885.1"/>
    </source>
</evidence>
<protein>
    <recommendedName>
        <fullName evidence="1">NAD-dependent epimerase/dehydratase domain-containing protein</fullName>
    </recommendedName>
</protein>
<dbReference type="AlphaFoldDB" id="A0A917ZCK0"/>
<comment type="caution">
    <text evidence="2">The sequence shown here is derived from an EMBL/GenBank/DDBJ whole genome shotgun (WGS) entry which is preliminary data.</text>
</comment>
<dbReference type="InterPro" id="IPR001509">
    <property type="entry name" value="Epimerase_deHydtase"/>
</dbReference>
<gene>
    <name evidence="2" type="ORF">GCM10011348_18610</name>
</gene>
<proteinExistence type="predicted"/>
<accession>A0A917ZCK0</accession>
<dbReference type="PANTHER" id="PTHR43245">
    <property type="entry name" value="BIFUNCTIONAL POLYMYXIN RESISTANCE PROTEIN ARNA"/>
    <property type="match status" value="1"/>
</dbReference>
<feature type="domain" description="NAD-dependent epimerase/dehydratase" evidence="1">
    <location>
        <begin position="6"/>
        <end position="194"/>
    </location>
</feature>
<dbReference type="PANTHER" id="PTHR43245:SF13">
    <property type="entry name" value="UDP-D-APIOSE_UDP-D-XYLOSE SYNTHASE 2"/>
    <property type="match status" value="1"/>
</dbReference>